<dbReference type="Proteomes" id="UP000429954">
    <property type="component" value="Segment"/>
</dbReference>
<proteinExistence type="predicted"/>
<reference evidence="1 2" key="1">
    <citation type="submission" date="2019-12" db="EMBL/GenBank/DDBJ databases">
        <title>Analysis of Enterococcus faecalis vB_EfaS-DELF1.</title>
        <authorList>
            <person name="Delfan A.S."/>
            <person name="Bouzari M."/>
            <person name="Wang R."/>
        </authorList>
    </citation>
    <scope>NUCLEOTIDE SEQUENCE [LARGE SCALE GENOMIC DNA]</scope>
</reference>
<accession>A0A5S9MLK6</accession>
<evidence type="ECO:0000313" key="1">
    <source>
        <dbReference type="EMBL" id="BBQ04310.1"/>
    </source>
</evidence>
<dbReference type="EMBL" id="LC513943">
    <property type="protein sequence ID" value="BBQ04310.1"/>
    <property type="molecule type" value="Genomic_DNA"/>
</dbReference>
<name>A0A5S9MLK6_9CAUD</name>
<protein>
    <submittedName>
        <fullName evidence="1">Uncharacterized protein</fullName>
    </submittedName>
</protein>
<organism evidence="1 2">
    <name type="scientific">Enterococcus phage vB_EfaS-DELF1</name>
    <dbReference type="NCBI Taxonomy" id="2683673"/>
    <lineage>
        <taxon>Viruses</taxon>
        <taxon>Duplodnaviria</taxon>
        <taxon>Heunggongvirae</taxon>
        <taxon>Uroviricota</taxon>
        <taxon>Caudoviricetes</taxon>
        <taxon>Delfunavirus</taxon>
        <taxon>Delfunavirus delf1</taxon>
    </lineage>
</organism>
<keyword evidence="2" id="KW-1185">Reference proteome</keyword>
<sequence length="55" mass="6650">MNYKTLLKLEYGYTENNLLDYLESKVYLIKIGYTFAELFEVEYKRLKMEDEVNGI</sequence>
<evidence type="ECO:0000313" key="2">
    <source>
        <dbReference type="Proteomes" id="UP000429954"/>
    </source>
</evidence>